<dbReference type="InterPro" id="IPR006094">
    <property type="entry name" value="Oxid_FAD_bind_N"/>
</dbReference>
<dbReference type="PROSITE" id="PS51387">
    <property type="entry name" value="FAD_PCMH"/>
    <property type="match status" value="1"/>
</dbReference>
<keyword evidence="7" id="KW-1185">Reference proteome</keyword>
<feature type="domain" description="FAD-binding PCMH-type" evidence="5">
    <location>
        <begin position="48"/>
        <end position="229"/>
    </location>
</feature>
<name>A0A1N7MHP1_9RHOB</name>
<dbReference type="Gene3D" id="3.30.70.2740">
    <property type="match status" value="1"/>
</dbReference>
<keyword evidence="3" id="KW-0285">Flavoprotein</keyword>
<evidence type="ECO:0000256" key="2">
    <source>
        <dbReference type="ARBA" id="ARBA00008000"/>
    </source>
</evidence>
<evidence type="ECO:0000256" key="4">
    <source>
        <dbReference type="ARBA" id="ARBA00022827"/>
    </source>
</evidence>
<dbReference type="STRING" id="407234.SAMN05421795_107132"/>
<evidence type="ECO:0000313" key="6">
    <source>
        <dbReference type="EMBL" id="SIS85528.1"/>
    </source>
</evidence>
<dbReference type="Gene3D" id="1.10.45.10">
    <property type="entry name" value="Vanillyl-alcohol Oxidase, Chain A, domain 4"/>
    <property type="match status" value="1"/>
</dbReference>
<dbReference type="InterPro" id="IPR016164">
    <property type="entry name" value="FAD-linked_Oxase-like_C"/>
</dbReference>
<reference evidence="7" key="1">
    <citation type="submission" date="2017-01" db="EMBL/GenBank/DDBJ databases">
        <authorList>
            <person name="Varghese N."/>
            <person name="Submissions S."/>
        </authorList>
    </citation>
    <scope>NUCLEOTIDE SEQUENCE [LARGE SCALE GENOMIC DNA]</scope>
    <source>
        <strain evidence="7">DSM 18714</strain>
    </source>
</reference>
<dbReference type="InterPro" id="IPR016169">
    <property type="entry name" value="FAD-bd_PCMH_sub2"/>
</dbReference>
<dbReference type="Proteomes" id="UP000186098">
    <property type="component" value="Unassembled WGS sequence"/>
</dbReference>
<dbReference type="GO" id="GO:0071949">
    <property type="term" value="F:FAD binding"/>
    <property type="evidence" value="ECO:0007669"/>
    <property type="project" value="InterPro"/>
</dbReference>
<accession>A0A1N7MHP1</accession>
<dbReference type="Pfam" id="PF01565">
    <property type="entry name" value="FAD_binding_4"/>
    <property type="match status" value="1"/>
</dbReference>
<dbReference type="Gene3D" id="3.30.465.10">
    <property type="match status" value="1"/>
</dbReference>
<dbReference type="GO" id="GO:0003824">
    <property type="term" value="F:catalytic activity"/>
    <property type="evidence" value="ECO:0007669"/>
    <property type="project" value="InterPro"/>
</dbReference>
<dbReference type="InterPro" id="IPR004113">
    <property type="entry name" value="FAD-bd_oxidored_4_C"/>
</dbReference>
<dbReference type="PANTHER" id="PTHR43716:SF2">
    <property type="entry name" value="BLL6224 PROTEIN"/>
    <property type="match status" value="1"/>
</dbReference>
<dbReference type="AlphaFoldDB" id="A0A1N7MHP1"/>
<dbReference type="Gene3D" id="3.30.70.2190">
    <property type="match status" value="1"/>
</dbReference>
<organism evidence="6 7">
    <name type="scientific">Phaeovulum vinaykumarii</name>
    <dbReference type="NCBI Taxonomy" id="407234"/>
    <lineage>
        <taxon>Bacteria</taxon>
        <taxon>Pseudomonadati</taxon>
        <taxon>Pseudomonadota</taxon>
        <taxon>Alphaproteobacteria</taxon>
        <taxon>Rhodobacterales</taxon>
        <taxon>Paracoccaceae</taxon>
        <taxon>Phaeovulum</taxon>
    </lineage>
</organism>
<dbReference type="RefSeq" id="WP_076366873.1">
    <property type="nucleotide sequence ID" value="NZ_FTOM01000007.1"/>
</dbReference>
<keyword evidence="4" id="KW-0274">FAD</keyword>
<dbReference type="InterPro" id="IPR016166">
    <property type="entry name" value="FAD-bd_PCMH"/>
</dbReference>
<dbReference type="SUPFAM" id="SSF56176">
    <property type="entry name" value="FAD-binding/transporter-associated domain-like"/>
    <property type="match status" value="1"/>
</dbReference>
<dbReference type="GO" id="GO:0022904">
    <property type="term" value="P:respiratory electron transport chain"/>
    <property type="evidence" value="ECO:0007669"/>
    <property type="project" value="TreeGrafter"/>
</dbReference>
<comment type="similarity">
    <text evidence="2">Belongs to the FAD-binding oxidoreductase/transferase type 4 family.</text>
</comment>
<comment type="cofactor">
    <cofactor evidence="1">
        <name>FAD</name>
        <dbReference type="ChEBI" id="CHEBI:57692"/>
    </cofactor>
</comment>
<proteinExistence type="inferred from homology"/>
<dbReference type="InterPro" id="IPR036318">
    <property type="entry name" value="FAD-bd_PCMH-like_sf"/>
</dbReference>
<gene>
    <name evidence="6" type="ORF">SAMN05421795_107132</name>
</gene>
<dbReference type="InterPro" id="IPR051264">
    <property type="entry name" value="FAD-oxidored/transferase_4"/>
</dbReference>
<dbReference type="PANTHER" id="PTHR43716">
    <property type="entry name" value="D-2-HYDROXYGLUTARATE DEHYDROGENASE, MITOCHONDRIAL"/>
    <property type="match status" value="1"/>
</dbReference>
<dbReference type="FunFam" id="1.10.45.10:FF:000001">
    <property type="entry name" value="D-lactate dehydrogenase mitochondrial"/>
    <property type="match status" value="1"/>
</dbReference>
<dbReference type="OrthoDB" id="9811557at2"/>
<evidence type="ECO:0000256" key="3">
    <source>
        <dbReference type="ARBA" id="ARBA00022630"/>
    </source>
</evidence>
<protein>
    <submittedName>
        <fullName evidence="6">FAD/FMN-containing dehydrogenase</fullName>
    </submittedName>
</protein>
<evidence type="ECO:0000256" key="1">
    <source>
        <dbReference type="ARBA" id="ARBA00001974"/>
    </source>
</evidence>
<evidence type="ECO:0000313" key="7">
    <source>
        <dbReference type="Proteomes" id="UP000186098"/>
    </source>
</evidence>
<dbReference type="Pfam" id="PF02913">
    <property type="entry name" value="FAD-oxidase_C"/>
    <property type="match status" value="1"/>
</dbReference>
<evidence type="ECO:0000259" key="5">
    <source>
        <dbReference type="PROSITE" id="PS51387"/>
    </source>
</evidence>
<sequence length="481" mass="49458">MTGTPTGGAERAAALAPADDALAARLAAAGLDPMPAPAAYLSEPRGRLTGVGGLLLRPRTTEEVAQIVRACAAARVGIVPQGGGTGLVGGQVLTEGPAPVIVSLERMTALRGLDPVGNVALVEAGMTLADLRAAAEGAGRLFPLSLASQGSARIGGSLSTNAGGVNVLRWGNARELCLGVEAVLPDGTILRGLKGLRKDNTGYDLRGLLIGAEGSLGILTAAAMRLVAPPAAQGVAFVAVPSPEAALGLLALAEDRLSGCVSAFELIGRQGLDFLAEVGPEVTPPFRPAPDWMVLIEIGLPAGHDPEAELAALYAEAEARGLIDKAGAVVAQGARQRAAFWALRESIPEANRRIGSISSHDVSVPIAAIPRFIEVAGARLARLGDIRINCFGHLGDGNLHYNAFPARGRSRADYEDRRAAIKECVHDTVDEFGGSISAEHGIGRIKRADLQRYADPGKLAAMRAIKAALDPLGIMNPGAVI</sequence>
<dbReference type="InterPro" id="IPR016171">
    <property type="entry name" value="Vanillyl_alc_oxidase_C-sub2"/>
</dbReference>
<dbReference type="SUPFAM" id="SSF55103">
    <property type="entry name" value="FAD-linked oxidases, C-terminal domain"/>
    <property type="match status" value="1"/>
</dbReference>
<dbReference type="EMBL" id="FTOM01000007">
    <property type="protein sequence ID" value="SIS85528.1"/>
    <property type="molecule type" value="Genomic_DNA"/>
</dbReference>